<accession>A0A9X2JI07</accession>
<dbReference type="AlphaFoldDB" id="A0A9X2JI07"/>
<comment type="caution">
    <text evidence="2">The sequence shown here is derived from an EMBL/GenBank/DDBJ whole genome shotgun (WGS) entry which is preliminary data.</text>
</comment>
<gene>
    <name evidence="2" type="ORF">NG895_22100</name>
</gene>
<dbReference type="RefSeq" id="WP_252854714.1">
    <property type="nucleotide sequence ID" value="NZ_JAMXLR010000076.1"/>
</dbReference>
<evidence type="ECO:0008006" key="4">
    <source>
        <dbReference type="Google" id="ProtNLM"/>
    </source>
</evidence>
<sequence>MARPCVLDEVKQREICVLVTAGMSLTKIADYVGCDRRTIQRLRKTDEDFDLRMRRAAMAEELAPIQTLRNASKTHWRAAAYMLERKERREAEQRAARERGRIAPNLEHLARAVKQAIAEKVSDPVSELMLQQKIDEIFCNPDAATKPLKRGTRRQRGPSCAASPPWEDARQQSESAVSENDIDDDLLDDVDDEMNDDQSDDKSCYNVSPERLAQMVAEIREQEKDWANVGYVAAAEARAQQPPDWPVGDAATTPTKAGSNERRGAK</sequence>
<protein>
    <recommendedName>
        <fullName evidence="4">Homeodomain-like domain-containing protein</fullName>
    </recommendedName>
</protein>
<feature type="region of interest" description="Disordered" evidence="1">
    <location>
        <begin position="143"/>
        <end position="207"/>
    </location>
</feature>
<dbReference type="Gene3D" id="1.10.10.60">
    <property type="entry name" value="Homeodomain-like"/>
    <property type="match status" value="1"/>
</dbReference>
<organism evidence="2 3">
    <name type="scientific">Aeoliella straminimaris</name>
    <dbReference type="NCBI Taxonomy" id="2954799"/>
    <lineage>
        <taxon>Bacteria</taxon>
        <taxon>Pseudomonadati</taxon>
        <taxon>Planctomycetota</taxon>
        <taxon>Planctomycetia</taxon>
        <taxon>Pirellulales</taxon>
        <taxon>Lacipirellulaceae</taxon>
        <taxon>Aeoliella</taxon>
    </lineage>
</organism>
<dbReference type="EMBL" id="JAMXLR010000076">
    <property type="protein sequence ID" value="MCO6046600.1"/>
    <property type="molecule type" value="Genomic_DNA"/>
</dbReference>
<keyword evidence="3" id="KW-1185">Reference proteome</keyword>
<feature type="compositionally biased region" description="Acidic residues" evidence="1">
    <location>
        <begin position="180"/>
        <end position="199"/>
    </location>
</feature>
<reference evidence="2" key="1">
    <citation type="submission" date="2022-06" db="EMBL/GenBank/DDBJ databases">
        <title>Aeoliella straminimaris, a novel planctomycete from sediments.</title>
        <authorList>
            <person name="Vitorino I.R."/>
            <person name="Lage O.M."/>
        </authorList>
    </citation>
    <scope>NUCLEOTIDE SEQUENCE</scope>
    <source>
        <strain evidence="2">ICT_H6.2</strain>
    </source>
</reference>
<evidence type="ECO:0000313" key="2">
    <source>
        <dbReference type="EMBL" id="MCO6046600.1"/>
    </source>
</evidence>
<proteinExistence type="predicted"/>
<evidence type="ECO:0000256" key="1">
    <source>
        <dbReference type="SAM" id="MobiDB-lite"/>
    </source>
</evidence>
<dbReference type="Proteomes" id="UP001155241">
    <property type="component" value="Unassembled WGS sequence"/>
</dbReference>
<feature type="region of interest" description="Disordered" evidence="1">
    <location>
        <begin position="237"/>
        <end position="266"/>
    </location>
</feature>
<feature type="compositionally biased region" description="Basic residues" evidence="1">
    <location>
        <begin position="147"/>
        <end position="156"/>
    </location>
</feature>
<evidence type="ECO:0000313" key="3">
    <source>
        <dbReference type="Proteomes" id="UP001155241"/>
    </source>
</evidence>
<name>A0A9X2JI07_9BACT</name>